<reference evidence="2" key="1">
    <citation type="submission" date="2021-02" db="EMBL/GenBank/DDBJ databases">
        <authorList>
            <person name="Dougan E. K."/>
            <person name="Rhodes N."/>
            <person name="Thang M."/>
            <person name="Chan C."/>
        </authorList>
    </citation>
    <scope>NUCLEOTIDE SEQUENCE</scope>
</reference>
<evidence type="ECO:0000256" key="1">
    <source>
        <dbReference type="SAM" id="MobiDB-lite"/>
    </source>
</evidence>
<protein>
    <submittedName>
        <fullName evidence="2">Uncharacterized protein</fullName>
    </submittedName>
</protein>
<evidence type="ECO:0000313" key="2">
    <source>
        <dbReference type="EMBL" id="CAE8728218.1"/>
    </source>
</evidence>
<organism evidence="2 3">
    <name type="scientific">Polarella glacialis</name>
    <name type="common">Dinoflagellate</name>
    <dbReference type="NCBI Taxonomy" id="89957"/>
    <lineage>
        <taxon>Eukaryota</taxon>
        <taxon>Sar</taxon>
        <taxon>Alveolata</taxon>
        <taxon>Dinophyceae</taxon>
        <taxon>Suessiales</taxon>
        <taxon>Suessiaceae</taxon>
        <taxon>Polarella</taxon>
    </lineage>
</organism>
<feature type="compositionally biased region" description="Basic and acidic residues" evidence="1">
    <location>
        <begin position="207"/>
        <end position="218"/>
    </location>
</feature>
<feature type="region of interest" description="Disordered" evidence="1">
    <location>
        <begin position="180"/>
        <end position="218"/>
    </location>
</feature>
<dbReference type="EMBL" id="CAJNNW010035517">
    <property type="protein sequence ID" value="CAE8728218.1"/>
    <property type="molecule type" value="Genomic_DNA"/>
</dbReference>
<feature type="compositionally biased region" description="Basic and acidic residues" evidence="1">
    <location>
        <begin position="180"/>
        <end position="200"/>
    </location>
</feature>
<accession>A0A813LH31</accession>
<comment type="caution">
    <text evidence="2">The sequence shown here is derived from an EMBL/GenBank/DDBJ whole genome shotgun (WGS) entry which is preliminary data.</text>
</comment>
<proteinExistence type="predicted"/>
<gene>
    <name evidence="2" type="ORF">PGLA2088_LOCUS45052</name>
</gene>
<dbReference type="Proteomes" id="UP000626109">
    <property type="component" value="Unassembled WGS sequence"/>
</dbReference>
<dbReference type="AlphaFoldDB" id="A0A813LH31"/>
<name>A0A813LH31_POLGL</name>
<sequence>MGQIYGRCRPTLCMYWFRRRGVDVFLGTRKVGLRLLCILATLRPSHLYPCNLATMTYGMTDIKIKATVTKDKSLHAIPVRVTSTHLHVGTVGDSDAIVSGDFERKVEPQGENFSWYLIPDEDPPMLEMCLDKDAAEVYQTFSYGSLLWPRLFSDDIPLGEGLFEADLTDLPPELLEKWKRDQARSDAKSREERDRRKMMTEEEVEEETARNWNDEFAKHGMPHRLDTMEDRTLQKYRN</sequence>
<evidence type="ECO:0000313" key="3">
    <source>
        <dbReference type="Proteomes" id="UP000626109"/>
    </source>
</evidence>